<gene>
    <name evidence="2" type="ORF">S03H2_00019</name>
</gene>
<dbReference type="AlphaFoldDB" id="X1FVT3"/>
<proteinExistence type="predicted"/>
<protein>
    <submittedName>
        <fullName evidence="2">Uncharacterized protein</fullName>
    </submittedName>
</protein>
<accession>X1FVT3</accession>
<reference evidence="2" key="1">
    <citation type="journal article" date="2014" name="Front. Microbiol.">
        <title>High frequency of phylogenetically diverse reductive dehalogenase-homologous genes in deep subseafloor sedimentary metagenomes.</title>
        <authorList>
            <person name="Kawai M."/>
            <person name="Futagami T."/>
            <person name="Toyoda A."/>
            <person name="Takaki Y."/>
            <person name="Nishi S."/>
            <person name="Hori S."/>
            <person name="Arai W."/>
            <person name="Tsubouchi T."/>
            <person name="Morono Y."/>
            <person name="Uchiyama I."/>
            <person name="Ito T."/>
            <person name="Fujiyama A."/>
            <person name="Inagaki F."/>
            <person name="Takami H."/>
        </authorList>
    </citation>
    <scope>NUCLEOTIDE SEQUENCE</scope>
    <source>
        <strain evidence="2">Expedition CK06-06</strain>
    </source>
</reference>
<comment type="caution">
    <text evidence="2">The sequence shown here is derived from an EMBL/GenBank/DDBJ whole genome shotgun (WGS) entry which is preliminary data.</text>
</comment>
<feature type="compositionally biased region" description="Basic and acidic residues" evidence="1">
    <location>
        <begin position="95"/>
        <end position="122"/>
    </location>
</feature>
<evidence type="ECO:0000256" key="1">
    <source>
        <dbReference type="SAM" id="MobiDB-lite"/>
    </source>
</evidence>
<dbReference type="EMBL" id="BARU01000001">
    <property type="protein sequence ID" value="GAH24883.1"/>
    <property type="molecule type" value="Genomic_DNA"/>
</dbReference>
<name>X1FVT3_9ZZZZ</name>
<organism evidence="2">
    <name type="scientific">marine sediment metagenome</name>
    <dbReference type="NCBI Taxonomy" id="412755"/>
    <lineage>
        <taxon>unclassified sequences</taxon>
        <taxon>metagenomes</taxon>
        <taxon>ecological metagenomes</taxon>
    </lineage>
</organism>
<sequence length="161" mass="18311">MTEITIKGDIATVHANEGTLETFLDHWSSSGFLASLIEKDNIFAIGKIFYDLNKVSFDRIREVADKIDRKEMECPVCQRLVKEKPSTGNNGEGEMPAKEEPVVKEEPQPVLKETPEPKEKVAKPAPELELDEVEIQELERERAIQKIVSAMDEILLMKMMR</sequence>
<evidence type="ECO:0000313" key="2">
    <source>
        <dbReference type="EMBL" id="GAH24883.1"/>
    </source>
</evidence>
<feature type="region of interest" description="Disordered" evidence="1">
    <location>
        <begin position="83"/>
        <end position="125"/>
    </location>
</feature>